<evidence type="ECO:0000256" key="4">
    <source>
        <dbReference type="ARBA" id="ARBA00023004"/>
    </source>
</evidence>
<dbReference type="Gene3D" id="3.10.20.30">
    <property type="match status" value="1"/>
</dbReference>
<gene>
    <name evidence="9" type="ORF">RGQ13_06540</name>
</gene>
<evidence type="ECO:0000256" key="1">
    <source>
        <dbReference type="ARBA" id="ARBA00010914"/>
    </source>
</evidence>
<dbReference type="Pfam" id="PF00111">
    <property type="entry name" value="Fer2"/>
    <property type="match status" value="1"/>
</dbReference>
<evidence type="ECO:0000313" key="10">
    <source>
        <dbReference type="Proteomes" id="UP001258994"/>
    </source>
</evidence>
<dbReference type="InterPro" id="IPR012675">
    <property type="entry name" value="Beta-grasp_dom_sf"/>
</dbReference>
<accession>A0ABY9TYL1</accession>
<dbReference type="CDD" id="cd00207">
    <property type="entry name" value="fer2"/>
    <property type="match status" value="1"/>
</dbReference>
<name>A0ABY9TYL1_9GAMM</name>
<dbReference type="InterPro" id="IPR001041">
    <property type="entry name" value="2Fe-2S_ferredoxin-type"/>
</dbReference>
<keyword evidence="5" id="KW-0411">Iron-sulfur</keyword>
<keyword evidence="4" id="KW-0408">Iron</keyword>
<dbReference type="InterPro" id="IPR001055">
    <property type="entry name" value="Adrenodoxin-like"/>
</dbReference>
<evidence type="ECO:0000256" key="5">
    <source>
        <dbReference type="ARBA" id="ARBA00023014"/>
    </source>
</evidence>
<evidence type="ECO:0000256" key="7">
    <source>
        <dbReference type="ARBA" id="ARBA00034078"/>
    </source>
</evidence>
<comment type="similarity">
    <text evidence="1">Belongs to the adrenodoxin/putidaredoxin family.</text>
</comment>
<dbReference type="InterPro" id="IPR036010">
    <property type="entry name" value="2Fe-2S_ferredoxin-like_sf"/>
</dbReference>
<keyword evidence="6" id="KW-0830">Ubiquinone</keyword>
<dbReference type="PANTHER" id="PTHR23426:SF65">
    <property type="entry name" value="FERREDOXIN-2, MITOCHONDRIAL"/>
    <property type="match status" value="1"/>
</dbReference>
<protein>
    <submittedName>
        <fullName evidence="9">2Fe-2S iron-sulfur cluster-binding protein</fullName>
    </submittedName>
</protein>
<evidence type="ECO:0000256" key="2">
    <source>
        <dbReference type="ARBA" id="ARBA00022714"/>
    </source>
</evidence>
<evidence type="ECO:0000256" key="3">
    <source>
        <dbReference type="ARBA" id="ARBA00022723"/>
    </source>
</evidence>
<evidence type="ECO:0000259" key="8">
    <source>
        <dbReference type="PROSITE" id="PS51085"/>
    </source>
</evidence>
<keyword evidence="10" id="KW-1185">Reference proteome</keyword>
<keyword evidence="2" id="KW-0001">2Fe-2S</keyword>
<proteinExistence type="inferred from homology"/>
<evidence type="ECO:0000256" key="6">
    <source>
        <dbReference type="ARBA" id="ARBA00023075"/>
    </source>
</evidence>
<dbReference type="RefSeq" id="WP_348392756.1">
    <property type="nucleotide sequence ID" value="NZ_CP134145.1"/>
</dbReference>
<dbReference type="PROSITE" id="PS51085">
    <property type="entry name" value="2FE2S_FER_2"/>
    <property type="match status" value="1"/>
</dbReference>
<feature type="domain" description="2Fe-2S ferredoxin-type" evidence="8">
    <location>
        <begin position="2"/>
        <end position="104"/>
    </location>
</feature>
<keyword evidence="3" id="KW-0479">Metal-binding</keyword>
<sequence>MGHVTFIETCGTVHEVEIAKGNTLLDGAIKNNIPGMPGACGGDAVCATCHCTVEDEWLNKLPEMSEDEYFMLQSMDNHQPNSRLGCQVRMKDDLDGMIVIVQDN</sequence>
<dbReference type="EMBL" id="CP134145">
    <property type="protein sequence ID" value="WNC73645.1"/>
    <property type="molecule type" value="Genomic_DNA"/>
</dbReference>
<dbReference type="Proteomes" id="UP001258994">
    <property type="component" value="Chromosome"/>
</dbReference>
<dbReference type="PRINTS" id="PR00355">
    <property type="entry name" value="ADRENODOXIN"/>
</dbReference>
<evidence type="ECO:0000313" key="9">
    <source>
        <dbReference type="EMBL" id="WNC73645.1"/>
    </source>
</evidence>
<comment type="cofactor">
    <cofactor evidence="7">
        <name>[2Fe-2S] cluster</name>
        <dbReference type="ChEBI" id="CHEBI:190135"/>
    </cofactor>
</comment>
<reference evidence="10" key="1">
    <citation type="submission" date="2023-09" db="EMBL/GenBank/DDBJ databases">
        <authorList>
            <person name="Li S."/>
            <person name="Li X."/>
            <person name="Zhang C."/>
            <person name="Zhao Z."/>
        </authorList>
    </citation>
    <scope>NUCLEOTIDE SEQUENCE [LARGE SCALE GENOMIC DNA]</scope>
    <source>
        <strain evidence="10">SQ149</strain>
    </source>
</reference>
<dbReference type="PANTHER" id="PTHR23426">
    <property type="entry name" value="FERREDOXIN/ADRENODOXIN"/>
    <property type="match status" value="1"/>
</dbReference>
<dbReference type="SUPFAM" id="SSF54292">
    <property type="entry name" value="2Fe-2S ferredoxin-like"/>
    <property type="match status" value="1"/>
</dbReference>
<organism evidence="9 10">
    <name type="scientific">Thalassotalea psychrophila</name>
    <dbReference type="NCBI Taxonomy" id="3065647"/>
    <lineage>
        <taxon>Bacteria</taxon>
        <taxon>Pseudomonadati</taxon>
        <taxon>Pseudomonadota</taxon>
        <taxon>Gammaproteobacteria</taxon>
        <taxon>Alteromonadales</taxon>
        <taxon>Colwelliaceae</taxon>
        <taxon>Thalassotalea</taxon>
    </lineage>
</organism>